<sequence>MMHVLDLFRLDGKLAVITGAAQGLGRAMAEALADCGADIAILDLNVEKAAVTADEIAEQYQVKAKAYKVNVASAESCQEAVKQVHDDWGHIDILLNDAGICINENAEDVPLEHWHKVIDINMNGVWYMSQAVGKIMIEQKGGNIINVSSMSGFIVNDPQGQVSYNTSKAGVAHMTKSLAAEWVKYGIRVNSIAPGYMDTELVHKTYVEDGEWARRWNSMTPMKRPGRPEELGPLAVYLASDASTYMTGSVILIDGGYTIW</sequence>
<dbReference type="PROSITE" id="PS00061">
    <property type="entry name" value="ADH_SHORT"/>
    <property type="match status" value="1"/>
</dbReference>
<protein>
    <submittedName>
        <fullName evidence="3">SDR family oxidoreductase</fullName>
    </submittedName>
</protein>
<dbReference type="Gene3D" id="3.40.50.720">
    <property type="entry name" value="NAD(P)-binding Rossmann-like Domain"/>
    <property type="match status" value="1"/>
</dbReference>
<dbReference type="AlphaFoldDB" id="A0A844F762"/>
<dbReference type="InterPro" id="IPR002347">
    <property type="entry name" value="SDR_fam"/>
</dbReference>
<dbReference type="GO" id="GO:0016616">
    <property type="term" value="F:oxidoreductase activity, acting on the CH-OH group of donors, NAD or NADP as acceptor"/>
    <property type="evidence" value="ECO:0007669"/>
    <property type="project" value="UniProtKB-ARBA"/>
</dbReference>
<dbReference type="Pfam" id="PF13561">
    <property type="entry name" value="adh_short_C2"/>
    <property type="match status" value="1"/>
</dbReference>
<dbReference type="GO" id="GO:0005975">
    <property type="term" value="P:carbohydrate metabolic process"/>
    <property type="evidence" value="ECO:0007669"/>
    <property type="project" value="UniProtKB-ARBA"/>
</dbReference>
<accession>A0A844F762</accession>
<organism evidence="3 4">
    <name type="scientific">Clostridium scindens (strain JCM 10418 / VPI 12708)</name>
    <dbReference type="NCBI Taxonomy" id="29347"/>
    <lineage>
        <taxon>Bacteria</taxon>
        <taxon>Bacillati</taxon>
        <taxon>Bacillota</taxon>
        <taxon>Clostridia</taxon>
        <taxon>Lachnospirales</taxon>
        <taxon>Lachnospiraceae</taxon>
    </lineage>
</organism>
<proteinExistence type="inferred from homology"/>
<keyword evidence="2" id="KW-0560">Oxidoreductase</keyword>
<comment type="similarity">
    <text evidence="1">Belongs to the short-chain dehydrogenases/reductases (SDR) family.</text>
</comment>
<evidence type="ECO:0000313" key="4">
    <source>
        <dbReference type="Proteomes" id="UP000462363"/>
    </source>
</evidence>
<dbReference type="SUPFAM" id="SSF51735">
    <property type="entry name" value="NAD(P)-binding Rossmann-fold domains"/>
    <property type="match status" value="1"/>
</dbReference>
<dbReference type="EMBL" id="VUMB01000007">
    <property type="protein sequence ID" value="MSS39660.1"/>
    <property type="molecule type" value="Genomic_DNA"/>
</dbReference>
<dbReference type="RefSeq" id="WP_044942243.1">
    <property type="nucleotide sequence ID" value="NZ_AP024846.1"/>
</dbReference>
<name>A0A844F762_CLOSV</name>
<dbReference type="NCBIfam" id="NF005559">
    <property type="entry name" value="PRK07231.1"/>
    <property type="match status" value="1"/>
</dbReference>
<evidence type="ECO:0000256" key="1">
    <source>
        <dbReference type="ARBA" id="ARBA00006484"/>
    </source>
</evidence>
<evidence type="ECO:0000256" key="2">
    <source>
        <dbReference type="ARBA" id="ARBA00023002"/>
    </source>
</evidence>
<comment type="caution">
    <text evidence="3">The sequence shown here is derived from an EMBL/GenBank/DDBJ whole genome shotgun (WGS) entry which is preliminary data.</text>
</comment>
<evidence type="ECO:0000313" key="3">
    <source>
        <dbReference type="EMBL" id="MSS39660.1"/>
    </source>
</evidence>
<dbReference type="PANTHER" id="PTHR42760:SF115">
    <property type="entry name" value="3-OXOACYL-[ACYL-CARRIER-PROTEIN] REDUCTASE FABG"/>
    <property type="match status" value="1"/>
</dbReference>
<gene>
    <name evidence="3" type="ORF">FYJ37_04645</name>
</gene>
<dbReference type="PRINTS" id="PR00080">
    <property type="entry name" value="SDRFAMILY"/>
</dbReference>
<dbReference type="PANTHER" id="PTHR42760">
    <property type="entry name" value="SHORT-CHAIN DEHYDROGENASES/REDUCTASES FAMILY MEMBER"/>
    <property type="match status" value="1"/>
</dbReference>
<dbReference type="InterPro" id="IPR036291">
    <property type="entry name" value="NAD(P)-bd_dom_sf"/>
</dbReference>
<dbReference type="PRINTS" id="PR00081">
    <property type="entry name" value="GDHRDH"/>
</dbReference>
<dbReference type="Proteomes" id="UP000462363">
    <property type="component" value="Unassembled WGS sequence"/>
</dbReference>
<reference evidence="3 4" key="1">
    <citation type="submission" date="2019-08" db="EMBL/GenBank/DDBJ databases">
        <title>In-depth cultivation of the pig gut microbiome towards novel bacterial diversity and tailored functional studies.</title>
        <authorList>
            <person name="Wylensek D."/>
            <person name="Hitch T.C.A."/>
            <person name="Clavel T."/>
        </authorList>
    </citation>
    <scope>NUCLEOTIDE SEQUENCE [LARGE SCALE GENOMIC DNA]</scope>
    <source>
        <strain evidence="3 4">BL-389-WT-3D</strain>
    </source>
</reference>
<dbReference type="InterPro" id="IPR020904">
    <property type="entry name" value="Sc_DH/Rdtase_CS"/>
</dbReference>
<dbReference type="FunFam" id="3.40.50.720:FF:000240">
    <property type="entry name" value="SDR family oxidoreductase"/>
    <property type="match status" value="1"/>
</dbReference>